<sequence length="148" mass="16618">MANRRALSWSAALRDLKDDRNRRQDVREERLKTTAGLRGSPALPLSAWRGRSGRRYVVGVHPAGGFDLDEMAQAVVIAVRRDDTGIAEMVSVANSSENPRDHLRRTWLDRVRSRGATEMHVHRLAENEAERVAIVEDLKVDTAEPAQV</sequence>
<evidence type="ECO:0000313" key="1">
    <source>
        <dbReference type="EMBL" id="QGY01451.1"/>
    </source>
</evidence>
<reference evidence="1 2" key="1">
    <citation type="journal article" date="2012" name="Genet. Mol. Biol.">
        <title>Analysis of 16S rRNA and mxaF genes revealing insights into Methylobacterium niche-specific plant association.</title>
        <authorList>
            <person name="Dourado M.N."/>
            <person name="Andreote F.D."/>
            <person name="Dini-Andreote F."/>
            <person name="Conti R."/>
            <person name="Araujo J.M."/>
            <person name="Araujo W.L."/>
        </authorList>
    </citation>
    <scope>NUCLEOTIDE SEQUENCE [LARGE SCALE GENOMIC DNA]</scope>
    <source>
        <strain evidence="1 2">SR1.6/6</strain>
    </source>
</reference>
<accession>A0A6B9FEC3</accession>
<name>A0A6B9FEC3_9HYPH</name>
<dbReference type="AlphaFoldDB" id="A0A6B9FEC3"/>
<dbReference type="EMBL" id="CP043538">
    <property type="protein sequence ID" value="QGY01451.1"/>
    <property type="molecule type" value="Genomic_DNA"/>
</dbReference>
<organism evidence="1 2">
    <name type="scientific">Methylobacterium mesophilicum SR1.6/6</name>
    <dbReference type="NCBI Taxonomy" id="908290"/>
    <lineage>
        <taxon>Bacteria</taxon>
        <taxon>Pseudomonadati</taxon>
        <taxon>Pseudomonadota</taxon>
        <taxon>Alphaproteobacteria</taxon>
        <taxon>Hyphomicrobiales</taxon>
        <taxon>Methylobacteriaceae</taxon>
        <taxon>Methylobacterium</taxon>
    </lineage>
</organism>
<reference evidence="1 2" key="2">
    <citation type="journal article" date="2013" name="Genome Announc.">
        <title>Draft Genome Sequence of Methylobacterium mesophilicum Strain SR1.6/6, Isolated from Citrus sinensis.</title>
        <authorList>
            <person name="Marinho Almeida D."/>
            <person name="Dini-Andreote F."/>
            <person name="Camargo Neves A.A."/>
            <person name="Juca Ramos R.T."/>
            <person name="Andreote F.D."/>
            <person name="Carneiro A.R."/>
            <person name="Oliveira de Souza Lima A."/>
            <person name="Caracciolo Gomes de Sa P.H."/>
            <person name="Ribeiro Barbosa M.S."/>
            <person name="Araujo W.L."/>
            <person name="Silva A."/>
        </authorList>
    </citation>
    <scope>NUCLEOTIDE SEQUENCE [LARGE SCALE GENOMIC DNA]</scope>
    <source>
        <strain evidence="1 2">SR1.6/6</strain>
    </source>
</reference>
<dbReference type="Proteomes" id="UP000012488">
    <property type="component" value="Chromosome"/>
</dbReference>
<dbReference type="OrthoDB" id="7870314at2"/>
<gene>
    <name evidence="1" type="ORF">MMSR116_05715</name>
</gene>
<dbReference type="KEGG" id="mmes:MMSR116_05715"/>
<evidence type="ECO:0000313" key="2">
    <source>
        <dbReference type="Proteomes" id="UP000012488"/>
    </source>
</evidence>
<protein>
    <submittedName>
        <fullName evidence="1">Uncharacterized protein</fullName>
    </submittedName>
</protein>
<dbReference type="RefSeq" id="WP_010683166.1">
    <property type="nucleotide sequence ID" value="NZ_CP043538.1"/>
</dbReference>
<proteinExistence type="predicted"/>